<dbReference type="AlphaFoldDB" id="A0A450X3L1"/>
<gene>
    <name evidence="1" type="ORF">BECKLPF1236C_GA0070990_1000818</name>
</gene>
<sequence>MSQVLAKFRRRPTKHGSVLVKHNRRFIKLKALPTTVKMTSEWLIGVLGKAEATPLPPRCREGVDSPHLPTRPFRVQVLFLAAPFKVPLSRGASVLTYTG</sequence>
<organism evidence="1">
    <name type="scientific">Candidatus Kentrum sp. LPFa</name>
    <dbReference type="NCBI Taxonomy" id="2126335"/>
    <lineage>
        <taxon>Bacteria</taxon>
        <taxon>Pseudomonadati</taxon>
        <taxon>Pseudomonadota</taxon>
        <taxon>Gammaproteobacteria</taxon>
        <taxon>Candidatus Kentrum</taxon>
    </lineage>
</organism>
<accession>A0A450X3L1</accession>
<proteinExistence type="predicted"/>
<evidence type="ECO:0000313" key="1">
    <source>
        <dbReference type="EMBL" id="VFK23867.1"/>
    </source>
</evidence>
<dbReference type="EMBL" id="CAADFP010000008">
    <property type="protein sequence ID" value="VFK23867.1"/>
    <property type="molecule type" value="Genomic_DNA"/>
</dbReference>
<protein>
    <submittedName>
        <fullName evidence="1">Uncharacterized protein</fullName>
    </submittedName>
</protein>
<name>A0A450X3L1_9GAMM</name>
<reference evidence="1" key="1">
    <citation type="submission" date="2019-02" db="EMBL/GenBank/DDBJ databases">
        <authorList>
            <person name="Gruber-Vodicka R. H."/>
            <person name="Seah K. B. B."/>
        </authorList>
    </citation>
    <scope>NUCLEOTIDE SEQUENCE</scope>
    <source>
        <strain evidence="1">BECK_S426</strain>
    </source>
</reference>